<dbReference type="InterPro" id="IPR003696">
    <property type="entry name" value="Carbtransf_dom"/>
</dbReference>
<dbReference type="PANTHER" id="PTHR34847">
    <property type="entry name" value="NODULATION PROTEIN U"/>
    <property type="match status" value="1"/>
</dbReference>
<dbReference type="SUPFAM" id="SSF53067">
    <property type="entry name" value="Actin-like ATPase domain"/>
    <property type="match status" value="1"/>
</dbReference>
<dbReference type="AlphaFoldDB" id="A0A4U0S0E4"/>
<dbReference type="EMBL" id="SUMC01000062">
    <property type="protein sequence ID" value="TKA02216.1"/>
    <property type="molecule type" value="Genomic_DNA"/>
</dbReference>
<evidence type="ECO:0000313" key="4">
    <source>
        <dbReference type="EMBL" id="TKA02216.1"/>
    </source>
</evidence>
<dbReference type="CDD" id="cd24098">
    <property type="entry name" value="ASKHA_NBD_TobZ_N"/>
    <property type="match status" value="1"/>
</dbReference>
<accession>A0A4U0S0E4</accession>
<evidence type="ECO:0000259" key="3">
    <source>
        <dbReference type="Pfam" id="PF16861"/>
    </source>
</evidence>
<feature type="domain" description="Carbamoyltransferase" evidence="2">
    <location>
        <begin position="106"/>
        <end position="326"/>
    </location>
</feature>
<gene>
    <name evidence="4" type="ORF">FCI23_38380</name>
</gene>
<comment type="similarity">
    <text evidence="1">Belongs to the NodU/CmcH family.</text>
</comment>
<dbReference type="OrthoDB" id="9780777at2"/>
<feature type="domain" description="Carbamoyltransferase C-terminal" evidence="3">
    <location>
        <begin position="367"/>
        <end position="532"/>
    </location>
</feature>
<dbReference type="GO" id="GO:0016740">
    <property type="term" value="F:transferase activity"/>
    <property type="evidence" value="ECO:0007669"/>
    <property type="project" value="UniProtKB-KW"/>
</dbReference>
<dbReference type="RefSeq" id="WP_136728799.1">
    <property type="nucleotide sequence ID" value="NZ_SUMC01000062.1"/>
</dbReference>
<dbReference type="InterPro" id="IPR038152">
    <property type="entry name" value="Carbam_trans_C_sf"/>
</dbReference>
<organism evidence="4 5">
    <name type="scientific">Actinacidiphila oryziradicis</name>
    <dbReference type="NCBI Taxonomy" id="2571141"/>
    <lineage>
        <taxon>Bacteria</taxon>
        <taxon>Bacillati</taxon>
        <taxon>Actinomycetota</taxon>
        <taxon>Actinomycetes</taxon>
        <taxon>Kitasatosporales</taxon>
        <taxon>Streptomycetaceae</taxon>
        <taxon>Actinacidiphila</taxon>
    </lineage>
</organism>
<dbReference type="PANTHER" id="PTHR34847:SF1">
    <property type="entry name" value="NODULATION PROTEIN U"/>
    <property type="match status" value="1"/>
</dbReference>
<dbReference type="Pfam" id="PF16861">
    <property type="entry name" value="Carbam_trans_C"/>
    <property type="match status" value="1"/>
</dbReference>
<dbReference type="Pfam" id="PF02543">
    <property type="entry name" value="Carbam_trans_N"/>
    <property type="match status" value="1"/>
</dbReference>
<comment type="caution">
    <text evidence="4">The sequence shown here is derived from an EMBL/GenBank/DDBJ whole genome shotgun (WGS) entry which is preliminary data.</text>
</comment>
<keyword evidence="5" id="KW-1185">Reference proteome</keyword>
<dbReference type="InterPro" id="IPR031730">
    <property type="entry name" value="Carbam_trans_C"/>
</dbReference>
<dbReference type="InterPro" id="IPR043129">
    <property type="entry name" value="ATPase_NBD"/>
</dbReference>
<protein>
    <submittedName>
        <fullName evidence="4">Carbamoyltransferase</fullName>
    </submittedName>
</protein>
<dbReference type="Gene3D" id="3.90.870.20">
    <property type="entry name" value="Carbamoyltransferase, C-terminal domain"/>
    <property type="match status" value="1"/>
</dbReference>
<keyword evidence="4" id="KW-0808">Transferase</keyword>
<dbReference type="Gene3D" id="3.30.420.40">
    <property type="match status" value="2"/>
</dbReference>
<sequence length="542" mass="57531">MTYILGVNAGLGIFHDPAACLVDEHGTVLAFIEEERLNRVRHSAGVKAPALAVARCLETAGIDAADVDVVAVGWDEPRMSARQGAPWHFDSPRHLLGQLGFYGPQLPDLQFHPHHQAHAASAFHASPYDQAAVLVVDGNGEDECISIYRARRGQPLVRLERWPQVFSLGHLYEAASLWLGLGRRGAGKTMGLAAYGATDNVPDPGWLSVGPHGLISALGTSTGDDYYATKDRWHKRIRQFAGAAGPQQPTANLDADPNAVKVAAAVQTTVETVVSWMAGQVREMTGIDNLCIAGGVGLNCAANGRLPGELYVPPVPHDAGVALGAAWSLAAPREAVVFSAYTGGLPGPLPTDLGSVTAQELDVDRVADLLAEGRIVAVCRGRSEVGPRALCHRSFLASPVTAQMRQWMNSLKRREQWRPFGPVTHTDPGLWEPAGHLERYMIGAARLTCSGATALPAVAHVDGTTRPQRLEPGQEDFVSAVLDALVQRGHPPVLLNTSFNGPGEPLVETAGQAVACVRRLGADALVVDDALVLTGDRAMVPG</sequence>
<dbReference type="InterPro" id="IPR051338">
    <property type="entry name" value="NodU/CmcH_Carbamoyltrnsfr"/>
</dbReference>
<proteinExistence type="inferred from homology"/>
<evidence type="ECO:0000259" key="2">
    <source>
        <dbReference type="Pfam" id="PF02543"/>
    </source>
</evidence>
<dbReference type="Proteomes" id="UP000305778">
    <property type="component" value="Unassembled WGS sequence"/>
</dbReference>
<reference evidence="4 5" key="1">
    <citation type="submission" date="2019-04" db="EMBL/GenBank/DDBJ databases">
        <title>Streptomyces oryziradicis sp. nov., a novel actinomycete isolated from rhizosphere soil of rice (Oryza sativa L.).</title>
        <authorList>
            <person name="Li C."/>
        </authorList>
    </citation>
    <scope>NUCLEOTIDE SEQUENCE [LARGE SCALE GENOMIC DNA]</scope>
    <source>
        <strain evidence="4 5">NEAU-C40</strain>
    </source>
</reference>
<name>A0A4U0S0E4_9ACTN</name>
<evidence type="ECO:0000313" key="5">
    <source>
        <dbReference type="Proteomes" id="UP000305778"/>
    </source>
</evidence>
<evidence type="ECO:0000256" key="1">
    <source>
        <dbReference type="ARBA" id="ARBA00006129"/>
    </source>
</evidence>